<evidence type="ECO:0000313" key="9">
    <source>
        <dbReference type="Proteomes" id="UP000824469"/>
    </source>
</evidence>
<dbReference type="Gene3D" id="3.40.50.720">
    <property type="entry name" value="NAD(P)-binding Rossmann-like Domain"/>
    <property type="match status" value="1"/>
</dbReference>
<comment type="caution">
    <text evidence="8">The sequence shown here is derived from an EMBL/GenBank/DDBJ whole genome shotgun (WGS) entry which is preliminary data.</text>
</comment>
<name>A0AA38LA54_TAXCH</name>
<feature type="domain" description="NAD(P)-binding" evidence="7">
    <location>
        <begin position="9"/>
        <end position="122"/>
    </location>
</feature>
<evidence type="ECO:0000313" key="8">
    <source>
        <dbReference type="EMBL" id="KAH9316506.1"/>
    </source>
</evidence>
<evidence type="ECO:0000256" key="5">
    <source>
        <dbReference type="ARBA" id="ARBA00023027"/>
    </source>
</evidence>
<proteinExistence type="predicted"/>
<dbReference type="AlphaFoldDB" id="A0AA38LA54"/>
<keyword evidence="6" id="KW-0413">Isomerase</keyword>
<dbReference type="GO" id="GO:0005829">
    <property type="term" value="C:cytosol"/>
    <property type="evidence" value="ECO:0007669"/>
    <property type="project" value="TreeGrafter"/>
</dbReference>
<dbReference type="GO" id="GO:0005996">
    <property type="term" value="P:monosaccharide metabolic process"/>
    <property type="evidence" value="ECO:0007669"/>
    <property type="project" value="TreeGrafter"/>
</dbReference>
<keyword evidence="9" id="KW-1185">Reference proteome</keyword>
<dbReference type="Pfam" id="PF16363">
    <property type="entry name" value="GDP_Man_Dehyd"/>
    <property type="match status" value="1"/>
</dbReference>
<dbReference type="SUPFAM" id="SSF51735">
    <property type="entry name" value="NAD(P)-binding Rossmann-fold domains"/>
    <property type="match status" value="1"/>
</dbReference>
<comment type="cofactor">
    <cofactor evidence="2">
        <name>NAD(+)</name>
        <dbReference type="ChEBI" id="CHEBI:57540"/>
    </cofactor>
</comment>
<gene>
    <name evidence="8" type="ORF">KI387_025133</name>
</gene>
<evidence type="ECO:0000259" key="7">
    <source>
        <dbReference type="Pfam" id="PF16363"/>
    </source>
</evidence>
<feature type="non-terminal residue" evidence="8">
    <location>
        <position position="126"/>
    </location>
</feature>
<dbReference type="InterPro" id="IPR036291">
    <property type="entry name" value="NAD(P)-bd_dom_sf"/>
</dbReference>
<dbReference type="PANTHER" id="PTHR43725">
    <property type="entry name" value="UDP-GLUCOSE 4-EPIMERASE"/>
    <property type="match status" value="1"/>
</dbReference>
<protein>
    <recommendedName>
        <fullName evidence="4">UDP-glucose 4-epimerase</fullName>
        <ecNumber evidence="4">5.1.3.2</ecNumber>
    </recommendedName>
</protein>
<evidence type="ECO:0000256" key="4">
    <source>
        <dbReference type="ARBA" id="ARBA00013189"/>
    </source>
</evidence>
<reference evidence="8 9" key="1">
    <citation type="journal article" date="2021" name="Nat. Plants">
        <title>The Taxus genome provides insights into paclitaxel biosynthesis.</title>
        <authorList>
            <person name="Xiong X."/>
            <person name="Gou J."/>
            <person name="Liao Q."/>
            <person name="Li Y."/>
            <person name="Zhou Q."/>
            <person name="Bi G."/>
            <person name="Li C."/>
            <person name="Du R."/>
            <person name="Wang X."/>
            <person name="Sun T."/>
            <person name="Guo L."/>
            <person name="Liang H."/>
            <person name="Lu P."/>
            <person name="Wu Y."/>
            <person name="Zhang Z."/>
            <person name="Ro D.K."/>
            <person name="Shang Y."/>
            <person name="Huang S."/>
            <person name="Yan J."/>
        </authorList>
    </citation>
    <scope>NUCLEOTIDE SEQUENCE [LARGE SCALE GENOMIC DNA]</scope>
    <source>
        <strain evidence="8">Ta-2019</strain>
    </source>
</reference>
<dbReference type="GO" id="GO:0003978">
    <property type="term" value="F:UDP-glucose 4-epimerase activity"/>
    <property type="evidence" value="ECO:0007669"/>
    <property type="project" value="UniProtKB-EC"/>
</dbReference>
<evidence type="ECO:0000256" key="3">
    <source>
        <dbReference type="ARBA" id="ARBA00004947"/>
    </source>
</evidence>
<sequence>MEGEGKSILVTGGAGYIGSHTTLQLLLGGYKVTVIDNLDNSSEEAIKRVAELAGKYGENLSFHQVDLRDKEAMERVFSLEKFDAVIHFAGLKAVGESVAKPLLYYNNNVVGTLNLLEIMIANDCKK</sequence>
<evidence type="ECO:0000256" key="1">
    <source>
        <dbReference type="ARBA" id="ARBA00000083"/>
    </source>
</evidence>
<organism evidence="8 9">
    <name type="scientific">Taxus chinensis</name>
    <name type="common">Chinese yew</name>
    <name type="synonym">Taxus wallichiana var. chinensis</name>
    <dbReference type="NCBI Taxonomy" id="29808"/>
    <lineage>
        <taxon>Eukaryota</taxon>
        <taxon>Viridiplantae</taxon>
        <taxon>Streptophyta</taxon>
        <taxon>Embryophyta</taxon>
        <taxon>Tracheophyta</taxon>
        <taxon>Spermatophyta</taxon>
        <taxon>Pinopsida</taxon>
        <taxon>Pinidae</taxon>
        <taxon>Conifers II</taxon>
        <taxon>Cupressales</taxon>
        <taxon>Taxaceae</taxon>
        <taxon>Taxus</taxon>
    </lineage>
</organism>
<dbReference type="InterPro" id="IPR016040">
    <property type="entry name" value="NAD(P)-bd_dom"/>
</dbReference>
<dbReference type="PANTHER" id="PTHR43725:SF47">
    <property type="entry name" value="UDP-GLUCOSE 4-EPIMERASE"/>
    <property type="match status" value="1"/>
</dbReference>
<comment type="catalytic activity">
    <reaction evidence="1">
        <text>UDP-alpha-D-glucose = UDP-alpha-D-galactose</text>
        <dbReference type="Rhea" id="RHEA:22168"/>
        <dbReference type="ChEBI" id="CHEBI:58885"/>
        <dbReference type="ChEBI" id="CHEBI:66914"/>
        <dbReference type="EC" id="5.1.3.2"/>
    </reaction>
</comment>
<evidence type="ECO:0000256" key="6">
    <source>
        <dbReference type="ARBA" id="ARBA00023235"/>
    </source>
</evidence>
<evidence type="ECO:0000256" key="2">
    <source>
        <dbReference type="ARBA" id="ARBA00001911"/>
    </source>
</evidence>
<comment type="pathway">
    <text evidence="3">Carbohydrate metabolism; galactose metabolism.</text>
</comment>
<dbReference type="Proteomes" id="UP000824469">
    <property type="component" value="Unassembled WGS sequence"/>
</dbReference>
<dbReference type="OMA" id="IMIANDC"/>
<dbReference type="EC" id="5.1.3.2" evidence="4"/>
<accession>A0AA38LA54</accession>
<dbReference type="EMBL" id="JAHRHJ020000005">
    <property type="protein sequence ID" value="KAH9316506.1"/>
    <property type="molecule type" value="Genomic_DNA"/>
</dbReference>
<keyword evidence="5" id="KW-0520">NAD</keyword>